<dbReference type="InterPro" id="IPR036390">
    <property type="entry name" value="WH_DNA-bd_sf"/>
</dbReference>
<dbReference type="HOGENOM" id="CLU_153628_1_0_2"/>
<dbReference type="EMBL" id="CP002792">
    <property type="protein sequence ID" value="AEH06369.1"/>
    <property type="molecule type" value="Genomic_DNA"/>
</dbReference>
<dbReference type="eggNOG" id="arCOG01057">
    <property type="taxonomic scope" value="Archaea"/>
</dbReference>
<organism evidence="2 3">
    <name type="scientific">Methanothermococcus okinawensis (strain DSM 14208 / JCM 11175 / IH1)</name>
    <dbReference type="NCBI Taxonomy" id="647113"/>
    <lineage>
        <taxon>Archaea</taxon>
        <taxon>Methanobacteriati</taxon>
        <taxon>Methanobacteriota</taxon>
        <taxon>Methanomada group</taxon>
        <taxon>Methanococci</taxon>
        <taxon>Methanococcales</taxon>
        <taxon>Methanococcaceae</taxon>
        <taxon>Methanothermococcus</taxon>
    </lineage>
</organism>
<evidence type="ECO:0000313" key="2">
    <source>
        <dbReference type="EMBL" id="AEH06369.1"/>
    </source>
</evidence>
<dbReference type="OrthoDB" id="66130at2157"/>
<protein>
    <submittedName>
        <fullName evidence="2">Regulatory protein MarR</fullName>
    </submittedName>
</protein>
<dbReference type="InterPro" id="IPR011991">
    <property type="entry name" value="ArsR-like_HTH"/>
</dbReference>
<dbReference type="Gene3D" id="1.10.10.10">
    <property type="entry name" value="Winged helix-like DNA-binding domain superfamily/Winged helix DNA-binding domain"/>
    <property type="match status" value="1"/>
</dbReference>
<dbReference type="STRING" id="647113.Metok_0380"/>
<name>F8AKN6_METOI</name>
<dbReference type="RefSeq" id="WP_013866555.1">
    <property type="nucleotide sequence ID" value="NC_015636.1"/>
</dbReference>
<dbReference type="KEGG" id="mok:Metok_0380"/>
<dbReference type="CDD" id="cd00090">
    <property type="entry name" value="HTH_ARSR"/>
    <property type="match status" value="1"/>
</dbReference>
<evidence type="ECO:0000259" key="1">
    <source>
        <dbReference type="Pfam" id="PF13601"/>
    </source>
</evidence>
<sequence length="121" mass="14209">MLLKILSRKYTKKLLNMLNDKGRVSYGELENTLKISSSTLSQILKELQDYNLITYKKVAENKRIPKKYYSLTEKGKKALIFYKLEQELEKLDENQNIIIKYQIINSKNHTVINNANVVNIK</sequence>
<reference evidence="2" key="1">
    <citation type="submission" date="2011-05" db="EMBL/GenBank/DDBJ databases">
        <title>Complete sequence of chromosome of Methanothermococcus okinawensis IH1.</title>
        <authorList>
            <consortium name="US DOE Joint Genome Institute"/>
            <person name="Lucas S."/>
            <person name="Han J."/>
            <person name="Lapidus A."/>
            <person name="Cheng J.-F."/>
            <person name="Goodwin L."/>
            <person name="Pitluck S."/>
            <person name="Peters L."/>
            <person name="Mikhailova N."/>
            <person name="Held B."/>
            <person name="Han C."/>
            <person name="Tapia R."/>
            <person name="Land M."/>
            <person name="Hauser L."/>
            <person name="Kyrpides N."/>
            <person name="Ivanova N."/>
            <person name="Pagani I."/>
            <person name="Sieprawska-Lupa M."/>
            <person name="Takai K."/>
            <person name="Miyazaki J."/>
            <person name="Whitman W."/>
            <person name="Woyke T."/>
        </authorList>
    </citation>
    <scope>NUCLEOTIDE SEQUENCE</scope>
    <source>
        <strain evidence="2">IH1</strain>
    </source>
</reference>
<dbReference type="Proteomes" id="UP000009296">
    <property type="component" value="Chromosome"/>
</dbReference>
<dbReference type="InterPro" id="IPR027395">
    <property type="entry name" value="WH_DNA-bd_dom"/>
</dbReference>
<proteinExistence type="predicted"/>
<dbReference type="Pfam" id="PF13601">
    <property type="entry name" value="HTH_34"/>
    <property type="match status" value="1"/>
</dbReference>
<dbReference type="AlphaFoldDB" id="F8AKN6"/>
<feature type="domain" description="Winged helix DNA-binding" evidence="1">
    <location>
        <begin position="14"/>
        <end position="82"/>
    </location>
</feature>
<dbReference type="InterPro" id="IPR036388">
    <property type="entry name" value="WH-like_DNA-bd_sf"/>
</dbReference>
<keyword evidence="3" id="KW-1185">Reference proteome</keyword>
<dbReference type="SUPFAM" id="SSF46785">
    <property type="entry name" value="Winged helix' DNA-binding domain"/>
    <property type="match status" value="1"/>
</dbReference>
<dbReference type="GeneID" id="10772503"/>
<accession>F8AKN6</accession>
<gene>
    <name evidence="2" type="ordered locus">Metok_0380</name>
</gene>
<evidence type="ECO:0000313" key="3">
    <source>
        <dbReference type="Proteomes" id="UP000009296"/>
    </source>
</evidence>